<dbReference type="SUPFAM" id="SSF50494">
    <property type="entry name" value="Trypsin-like serine proteases"/>
    <property type="match status" value="1"/>
</dbReference>
<dbReference type="InterPro" id="IPR033116">
    <property type="entry name" value="TRYPSIN_SER"/>
</dbReference>
<accession>A0A8B7Y2V3</accession>
<dbReference type="GO" id="GO:0006508">
    <property type="term" value="P:proteolysis"/>
    <property type="evidence" value="ECO:0007669"/>
    <property type="project" value="UniProtKB-KW"/>
</dbReference>
<dbReference type="SMART" id="SM00020">
    <property type="entry name" value="Tryp_SPc"/>
    <property type="match status" value="1"/>
</dbReference>
<dbReference type="PRINTS" id="PR00722">
    <property type="entry name" value="CHYMOTRYPSIN"/>
</dbReference>
<dbReference type="AlphaFoldDB" id="A0A8B7Y2V3"/>
<gene>
    <name evidence="8" type="primary">LOC110977573</name>
</gene>
<keyword evidence="3 5" id="KW-0720">Serine protease</keyword>
<dbReference type="InterPro" id="IPR018114">
    <property type="entry name" value="TRYPSIN_HIS"/>
</dbReference>
<evidence type="ECO:0000256" key="1">
    <source>
        <dbReference type="ARBA" id="ARBA00022670"/>
    </source>
</evidence>
<dbReference type="KEGG" id="aplc:110977573"/>
<dbReference type="InterPro" id="IPR001314">
    <property type="entry name" value="Peptidase_S1A"/>
</dbReference>
<dbReference type="PANTHER" id="PTHR24264:SF54">
    <property type="entry name" value="PEPTIDASE S1 DOMAIN-CONTAINING PROTEIN"/>
    <property type="match status" value="1"/>
</dbReference>
<dbReference type="OrthoDB" id="93664at2759"/>
<sequence length="399" mass="44075">MGALPLRCSNLVQRRRQHLHNSIWYEFSPSDLADKAVTIVILWQSSDPYTSRSMMPCLCCNCCQIVCMCLLFVCATCRAPPNHSDVQRDTENMAAVLGSGDDQMRQDKIIGMTGQEWLTIAPTDTGETVVGTATGRCGTTRIVDGNVAEDHWPWQAELFVKKTGRHLCGGTLVDRDHVLTAAHCFDSYDIAEVMVRLGSRSRTLPESSAQTYPIACSHVHKKYRQGANYDYDISLLRLKTAATESISARGVFFNKHVAPACLPQRREFGAGTTCVVTGWGYTSFQSLLLGRLPSELREARVPLLSTKTCRDAYGFTLTGRMICAGYMGGERRPDTCKGDSGGPLVCQSVDGRWKLWGVTSWGSNQFCSQSPTDPAPGVYTRVDKFVNWIDKKITGRCAV</sequence>
<keyword evidence="4" id="KW-1015">Disulfide bond</keyword>
<dbReference type="InterPro" id="IPR050127">
    <property type="entry name" value="Serine_Proteases_S1"/>
</dbReference>
<keyword evidence="2 5" id="KW-0378">Hydrolase</keyword>
<evidence type="ECO:0000256" key="4">
    <source>
        <dbReference type="ARBA" id="ARBA00023157"/>
    </source>
</evidence>
<dbReference type="InterPro" id="IPR009003">
    <property type="entry name" value="Peptidase_S1_PA"/>
</dbReference>
<dbReference type="Proteomes" id="UP000694845">
    <property type="component" value="Unplaced"/>
</dbReference>
<dbReference type="PROSITE" id="PS00135">
    <property type="entry name" value="TRYPSIN_SER"/>
    <property type="match status" value="1"/>
</dbReference>
<name>A0A8B7Y2V3_ACAPL</name>
<evidence type="ECO:0000256" key="2">
    <source>
        <dbReference type="ARBA" id="ARBA00022801"/>
    </source>
</evidence>
<dbReference type="GeneID" id="110977573"/>
<dbReference type="PANTHER" id="PTHR24264">
    <property type="entry name" value="TRYPSIN-RELATED"/>
    <property type="match status" value="1"/>
</dbReference>
<keyword evidence="1 5" id="KW-0645">Protease</keyword>
<dbReference type="FunFam" id="2.40.10.10:FF:000053">
    <property type="entry name" value="Neurotrypsin"/>
    <property type="match status" value="1"/>
</dbReference>
<evidence type="ECO:0000259" key="6">
    <source>
        <dbReference type="PROSITE" id="PS50240"/>
    </source>
</evidence>
<dbReference type="GO" id="GO:0005615">
    <property type="term" value="C:extracellular space"/>
    <property type="evidence" value="ECO:0007669"/>
    <property type="project" value="TreeGrafter"/>
</dbReference>
<evidence type="ECO:0000256" key="5">
    <source>
        <dbReference type="RuleBase" id="RU363034"/>
    </source>
</evidence>
<evidence type="ECO:0000256" key="3">
    <source>
        <dbReference type="ARBA" id="ARBA00022825"/>
    </source>
</evidence>
<dbReference type="OMA" id="WKLWGVT"/>
<dbReference type="CDD" id="cd00190">
    <property type="entry name" value="Tryp_SPc"/>
    <property type="match status" value="1"/>
</dbReference>
<dbReference type="RefSeq" id="XP_022087504.1">
    <property type="nucleotide sequence ID" value="XM_022231812.1"/>
</dbReference>
<dbReference type="Pfam" id="PF00089">
    <property type="entry name" value="Trypsin"/>
    <property type="match status" value="1"/>
</dbReference>
<evidence type="ECO:0000313" key="7">
    <source>
        <dbReference type="Proteomes" id="UP000694845"/>
    </source>
</evidence>
<organism evidence="7 8">
    <name type="scientific">Acanthaster planci</name>
    <name type="common">Crown-of-thorns starfish</name>
    <dbReference type="NCBI Taxonomy" id="133434"/>
    <lineage>
        <taxon>Eukaryota</taxon>
        <taxon>Metazoa</taxon>
        <taxon>Echinodermata</taxon>
        <taxon>Eleutherozoa</taxon>
        <taxon>Asterozoa</taxon>
        <taxon>Asteroidea</taxon>
        <taxon>Valvatacea</taxon>
        <taxon>Valvatida</taxon>
        <taxon>Acanthasteridae</taxon>
        <taxon>Acanthaster</taxon>
    </lineage>
</organism>
<dbReference type="PROSITE" id="PS50240">
    <property type="entry name" value="TRYPSIN_DOM"/>
    <property type="match status" value="1"/>
</dbReference>
<proteinExistence type="predicted"/>
<dbReference type="Gene3D" id="2.40.10.10">
    <property type="entry name" value="Trypsin-like serine proteases"/>
    <property type="match status" value="1"/>
</dbReference>
<protein>
    <submittedName>
        <fullName evidence="8">Chymotrypsinogen A-like</fullName>
    </submittedName>
</protein>
<feature type="domain" description="Peptidase S1" evidence="6">
    <location>
        <begin position="142"/>
        <end position="394"/>
    </location>
</feature>
<reference evidence="8" key="1">
    <citation type="submission" date="2025-08" db="UniProtKB">
        <authorList>
            <consortium name="RefSeq"/>
        </authorList>
    </citation>
    <scope>IDENTIFICATION</scope>
</reference>
<dbReference type="GO" id="GO:0004252">
    <property type="term" value="F:serine-type endopeptidase activity"/>
    <property type="evidence" value="ECO:0007669"/>
    <property type="project" value="InterPro"/>
</dbReference>
<dbReference type="InterPro" id="IPR043504">
    <property type="entry name" value="Peptidase_S1_PA_chymotrypsin"/>
</dbReference>
<dbReference type="PROSITE" id="PS00134">
    <property type="entry name" value="TRYPSIN_HIS"/>
    <property type="match status" value="1"/>
</dbReference>
<keyword evidence="7" id="KW-1185">Reference proteome</keyword>
<dbReference type="InterPro" id="IPR001254">
    <property type="entry name" value="Trypsin_dom"/>
</dbReference>
<evidence type="ECO:0000313" key="8">
    <source>
        <dbReference type="RefSeq" id="XP_022087504.1"/>
    </source>
</evidence>